<feature type="domain" description="Glycosyl hydrolase family 13 catalytic" evidence="5">
    <location>
        <begin position="29"/>
        <end position="432"/>
    </location>
</feature>
<keyword evidence="7" id="KW-1185">Reference proteome</keyword>
<keyword evidence="4" id="KW-0462">Maltose metabolism</keyword>
<comment type="caution">
    <text evidence="6">The sequence shown here is derived from an EMBL/GenBank/DDBJ whole genome shotgun (WGS) entry which is preliminary data.</text>
</comment>
<dbReference type="Gene3D" id="2.60.40.1180">
    <property type="entry name" value="Golgi alpha-mannosidase II"/>
    <property type="match status" value="1"/>
</dbReference>
<dbReference type="InterPro" id="IPR017853">
    <property type="entry name" value="GH"/>
</dbReference>
<dbReference type="InterPro" id="IPR013780">
    <property type="entry name" value="Glyco_hydro_b"/>
</dbReference>
<proteinExistence type="inferred from homology"/>
<dbReference type="FunFam" id="3.90.400.10:FF:000004">
    <property type="entry name" value="Oligo-1,6-glucosidase"/>
    <property type="match status" value="1"/>
</dbReference>
<dbReference type="CDD" id="cd11333">
    <property type="entry name" value="AmyAc_SI_OligoGlu_DGase"/>
    <property type="match status" value="1"/>
</dbReference>
<dbReference type="Gene3D" id="3.20.20.80">
    <property type="entry name" value="Glycosidases"/>
    <property type="match status" value="2"/>
</dbReference>
<dbReference type="Proteomes" id="UP000279259">
    <property type="component" value="Unassembled WGS sequence"/>
</dbReference>
<dbReference type="PANTHER" id="PTHR10357">
    <property type="entry name" value="ALPHA-AMYLASE FAMILY MEMBER"/>
    <property type="match status" value="1"/>
</dbReference>
<dbReference type="SUPFAM" id="SSF51445">
    <property type="entry name" value="(Trans)glycosidases"/>
    <property type="match status" value="1"/>
</dbReference>
<dbReference type="FunFam" id="3.20.20.80:FF:000064">
    <property type="entry name" value="Oligo-1,6-glucosidase"/>
    <property type="match status" value="1"/>
</dbReference>
<dbReference type="STRING" id="1890683.A0A427YHE0"/>
<dbReference type="SMART" id="SM00642">
    <property type="entry name" value="Aamy"/>
    <property type="match status" value="1"/>
</dbReference>
<keyword evidence="3" id="KW-0326">Glycosidase</keyword>
<evidence type="ECO:0000313" key="6">
    <source>
        <dbReference type="EMBL" id="RSH90490.1"/>
    </source>
</evidence>
<protein>
    <recommendedName>
        <fullName evidence="5">Glycosyl hydrolase family 13 catalytic domain-containing protein</fullName>
    </recommendedName>
</protein>
<evidence type="ECO:0000259" key="5">
    <source>
        <dbReference type="SMART" id="SM00642"/>
    </source>
</evidence>
<evidence type="ECO:0000256" key="4">
    <source>
        <dbReference type="ARBA" id="ARBA00026248"/>
    </source>
</evidence>
<dbReference type="GO" id="GO:0004556">
    <property type="term" value="F:alpha-amylase activity"/>
    <property type="evidence" value="ECO:0007669"/>
    <property type="project" value="TreeGrafter"/>
</dbReference>
<evidence type="ECO:0000256" key="3">
    <source>
        <dbReference type="ARBA" id="ARBA00023295"/>
    </source>
</evidence>
<dbReference type="GO" id="GO:0004575">
    <property type="term" value="F:sucrose alpha-glucosidase activity"/>
    <property type="evidence" value="ECO:0007669"/>
    <property type="project" value="TreeGrafter"/>
</dbReference>
<dbReference type="InterPro" id="IPR045857">
    <property type="entry name" value="O16G_dom_2"/>
</dbReference>
<dbReference type="Gene3D" id="3.90.400.10">
    <property type="entry name" value="Oligo-1,6-glucosidase, Domain 2"/>
    <property type="match status" value="1"/>
</dbReference>
<evidence type="ECO:0000256" key="1">
    <source>
        <dbReference type="ARBA" id="ARBA00008061"/>
    </source>
</evidence>
<organism evidence="6 7">
    <name type="scientific">Saitozyma podzolica</name>
    <dbReference type="NCBI Taxonomy" id="1890683"/>
    <lineage>
        <taxon>Eukaryota</taxon>
        <taxon>Fungi</taxon>
        <taxon>Dikarya</taxon>
        <taxon>Basidiomycota</taxon>
        <taxon>Agaricomycotina</taxon>
        <taxon>Tremellomycetes</taxon>
        <taxon>Tremellales</taxon>
        <taxon>Trimorphomycetaceae</taxon>
        <taxon>Saitozyma</taxon>
    </lineage>
</organism>
<dbReference type="Pfam" id="PF00128">
    <property type="entry name" value="Alpha-amylase"/>
    <property type="match status" value="2"/>
</dbReference>
<reference evidence="6 7" key="1">
    <citation type="submission" date="2018-11" db="EMBL/GenBank/DDBJ databases">
        <title>Genome sequence of Saitozyma podzolica DSM 27192.</title>
        <authorList>
            <person name="Aliyu H."/>
            <person name="Gorte O."/>
            <person name="Ochsenreither K."/>
        </authorList>
    </citation>
    <scope>NUCLEOTIDE SEQUENCE [LARGE SCALE GENOMIC DNA]</scope>
    <source>
        <strain evidence="6 7">DSM 27192</strain>
    </source>
</reference>
<dbReference type="OrthoDB" id="1740265at2759"/>
<dbReference type="GO" id="GO:0000025">
    <property type="term" value="P:maltose catabolic process"/>
    <property type="evidence" value="ECO:0007669"/>
    <property type="project" value="TreeGrafter"/>
</dbReference>
<keyword evidence="2" id="KW-0378">Hydrolase</keyword>
<dbReference type="PANTHER" id="PTHR10357:SF179">
    <property type="entry name" value="NEUTRAL AND BASIC AMINO ACID TRANSPORT PROTEIN RBAT"/>
    <property type="match status" value="1"/>
</dbReference>
<comment type="similarity">
    <text evidence="1">Belongs to the glycosyl hydrolase 13 family.</text>
</comment>
<dbReference type="InterPro" id="IPR006047">
    <property type="entry name" value="GH13_cat_dom"/>
</dbReference>
<evidence type="ECO:0000313" key="7">
    <source>
        <dbReference type="Proteomes" id="UP000279259"/>
    </source>
</evidence>
<dbReference type="GO" id="GO:0033934">
    <property type="term" value="F:glucan 1,4-alpha-maltotriohydrolase activity"/>
    <property type="evidence" value="ECO:0007669"/>
    <property type="project" value="TreeGrafter"/>
</dbReference>
<dbReference type="AlphaFoldDB" id="A0A427YHE0"/>
<dbReference type="GO" id="GO:0005987">
    <property type="term" value="P:sucrose catabolic process"/>
    <property type="evidence" value="ECO:0007669"/>
    <property type="project" value="TreeGrafter"/>
</dbReference>
<evidence type="ECO:0000256" key="2">
    <source>
        <dbReference type="ARBA" id="ARBA00022801"/>
    </source>
</evidence>
<accession>A0A427YHE0</accession>
<dbReference type="GO" id="GO:0004574">
    <property type="term" value="F:oligo-1,6-glucosidase activity"/>
    <property type="evidence" value="ECO:0007669"/>
    <property type="project" value="TreeGrafter"/>
</dbReference>
<name>A0A427YHE0_9TREE</name>
<dbReference type="EMBL" id="RSCD01000010">
    <property type="protein sequence ID" value="RSH90490.1"/>
    <property type="molecule type" value="Genomic_DNA"/>
</dbReference>
<gene>
    <name evidence="6" type="ORF">EHS25_001095</name>
</gene>
<sequence>MTEYDGDIIAPTVEKPTDRAWWKSATVYQVYPASFADHGSSGHGTLLGILSKIPYLHELGVDVVWLSPIYDLEDWDKVRDACHERGMKLVMDLVVNHTSDEHAWFKESRSSKTNPKRDYYIWRDAKINEKGERVPPNNWRSTFGEGSAWEWDETTQQYYLHLFLKEQPDLNWENPAVRNEVYDLMHWWLKRGADGFRMDVINFISKAPGLPDAPITQPGRDFQPFDNLSINRPQVHEWLKEMNKEVLSKYDCFAVGETPGHEPVTHYAPYSVPSNKELQMVFHFHHQGFDRGARDGDWLQGKEWKLTDLKKVFTPWQVEMEQHGGWNSNYVENHDQARTVSRITSDHPDDRAKCAKLLSMFHCSLGGTIFVYQGQEMGQINVPREWGEEEYKDCQTIQHLEGEREYQRRAGQKEDVTDALKYLRQVARDNGRTPVQWDGSEYAGFSKGKPWMRVHDDYAQGWNIASQQKDANSVWRFWQNMLKARKTYESLIYGLFHPLDEANEDVYAWIREDKTINQRLLVILNMGRGDGRGKDVTWIVPKEVQRNGAKLIITNGPAKEGSGLDDKIELSKFEGRVYLLA</sequence>